<feature type="region of interest" description="Disordered" evidence="1">
    <location>
        <begin position="481"/>
        <end position="563"/>
    </location>
</feature>
<dbReference type="EMBL" id="NHYD01003341">
    <property type="protein sequence ID" value="PPQ80231.1"/>
    <property type="molecule type" value="Genomic_DNA"/>
</dbReference>
<reference evidence="2 3" key="1">
    <citation type="journal article" date="2018" name="Evol. Lett.">
        <title>Horizontal gene cluster transfer increased hallucinogenic mushroom diversity.</title>
        <authorList>
            <person name="Reynolds H.T."/>
            <person name="Vijayakumar V."/>
            <person name="Gluck-Thaler E."/>
            <person name="Korotkin H.B."/>
            <person name="Matheny P.B."/>
            <person name="Slot J.C."/>
        </authorList>
    </citation>
    <scope>NUCLEOTIDE SEQUENCE [LARGE SCALE GENOMIC DNA]</scope>
    <source>
        <strain evidence="2 3">2631</strain>
    </source>
</reference>
<feature type="compositionally biased region" description="Low complexity" evidence="1">
    <location>
        <begin position="154"/>
        <end position="170"/>
    </location>
</feature>
<evidence type="ECO:0000313" key="3">
    <source>
        <dbReference type="Proteomes" id="UP000283269"/>
    </source>
</evidence>
<feature type="compositionally biased region" description="Basic and acidic residues" evidence="1">
    <location>
        <begin position="488"/>
        <end position="498"/>
    </location>
</feature>
<evidence type="ECO:0000313" key="2">
    <source>
        <dbReference type="EMBL" id="PPQ80231.1"/>
    </source>
</evidence>
<keyword evidence="3" id="KW-1185">Reference proteome</keyword>
<feature type="region of interest" description="Disordered" evidence="1">
    <location>
        <begin position="136"/>
        <end position="245"/>
    </location>
</feature>
<comment type="caution">
    <text evidence="2">The sequence shown here is derived from an EMBL/GenBank/DDBJ whole genome shotgun (WGS) entry which is preliminary data.</text>
</comment>
<accession>A0A409WP06</accession>
<dbReference type="Proteomes" id="UP000283269">
    <property type="component" value="Unassembled WGS sequence"/>
</dbReference>
<feature type="compositionally biased region" description="Basic residues" evidence="1">
    <location>
        <begin position="143"/>
        <end position="153"/>
    </location>
</feature>
<dbReference type="InParanoid" id="A0A409WP06"/>
<evidence type="ECO:0000256" key="1">
    <source>
        <dbReference type="SAM" id="MobiDB-lite"/>
    </source>
</evidence>
<gene>
    <name evidence="2" type="ORF">CVT25_003530</name>
</gene>
<organism evidence="2 3">
    <name type="scientific">Psilocybe cyanescens</name>
    <dbReference type="NCBI Taxonomy" id="93625"/>
    <lineage>
        <taxon>Eukaryota</taxon>
        <taxon>Fungi</taxon>
        <taxon>Dikarya</taxon>
        <taxon>Basidiomycota</taxon>
        <taxon>Agaricomycotina</taxon>
        <taxon>Agaricomycetes</taxon>
        <taxon>Agaricomycetidae</taxon>
        <taxon>Agaricales</taxon>
        <taxon>Agaricineae</taxon>
        <taxon>Strophariaceae</taxon>
        <taxon>Psilocybe</taxon>
    </lineage>
</organism>
<name>A0A409WP06_PSICY</name>
<proteinExistence type="predicted"/>
<feature type="compositionally biased region" description="Low complexity" evidence="1">
    <location>
        <begin position="509"/>
        <end position="524"/>
    </location>
</feature>
<protein>
    <submittedName>
        <fullName evidence="2">Uncharacterized protein</fullName>
    </submittedName>
</protein>
<sequence length="563" mass="61432">MAPPQETLRHLQKAWDLAHAAPFVEDRLTHDEARGLIKQMQNHLSNHLSQYDGAEFEESAFSHRVRRTLGQRIFLFVSARSSAFHLYNPYFLRGPFTPDNTIPWEVKDLASAAGVSVAPSIVPVVRPAQAIPPAAIHLDVSKRRPKGRGKARAPTRPSPSASSDIAADSRPSPRPQDLMEVIARDEASRSPVASTPVAGPAGARHSPSPIPIVVPALVDAPAKRKRGSDETARTQRGANSSSYDRKKSLALAALQANPGVPVLRGASPDNPPITRQELEGLGDHQSVFHFSLLWSVHSAFYPKIRLLVLIAGLANAAGLVSVRKQIRVHFVHHRSPKRGSIIAMLKWERSPSMVAVRVLCQDIQEARDLEAMAIDQATRLQLRTISLEFRLFETIQSIARNSSSEEGILSAFFDGQESLNRAVAGFPLFDIDENFKTGDLPSPKLSELLRAIPPHHLERFPQLFQYLREHGLLDEAGRLSEASPADHPMLDPEAEKATSGEASSEDSTESGSSDSEEGSSSGDEGSPENVRPTATKESSSSSSDDSSDESEGDRPPFKKVRLT</sequence>
<dbReference type="AlphaFoldDB" id="A0A409WP06"/>